<dbReference type="Proteomes" id="UP001596189">
    <property type="component" value="Unassembled WGS sequence"/>
</dbReference>
<keyword evidence="4" id="KW-1185">Reference proteome</keyword>
<reference evidence="4" key="1">
    <citation type="journal article" date="2019" name="Int. J. Syst. Evol. Microbiol.">
        <title>The Global Catalogue of Microorganisms (GCM) 10K type strain sequencing project: providing services to taxonomists for standard genome sequencing and annotation.</title>
        <authorList>
            <consortium name="The Broad Institute Genomics Platform"/>
            <consortium name="The Broad Institute Genome Sequencing Center for Infectious Disease"/>
            <person name="Wu L."/>
            <person name="Ma J."/>
        </authorList>
    </citation>
    <scope>NUCLEOTIDE SEQUENCE [LARGE SCALE GENOMIC DNA]</scope>
    <source>
        <strain evidence="4">KACC 14249</strain>
    </source>
</reference>
<accession>A0ABW1JBL5</accession>
<dbReference type="RefSeq" id="WP_345717154.1">
    <property type="nucleotide sequence ID" value="NZ_BAABFP010000005.1"/>
</dbReference>
<dbReference type="CDD" id="cd00118">
    <property type="entry name" value="LysM"/>
    <property type="match status" value="1"/>
</dbReference>
<dbReference type="Pfam" id="PF01476">
    <property type="entry name" value="LysM"/>
    <property type="match status" value="1"/>
</dbReference>
<evidence type="ECO:0000313" key="3">
    <source>
        <dbReference type="EMBL" id="MFC6006307.1"/>
    </source>
</evidence>
<evidence type="ECO:0000256" key="1">
    <source>
        <dbReference type="SAM" id="Phobius"/>
    </source>
</evidence>
<comment type="caution">
    <text evidence="3">The sequence shown here is derived from an EMBL/GenBank/DDBJ whole genome shotgun (WGS) entry which is preliminary data.</text>
</comment>
<keyword evidence="1" id="KW-0812">Transmembrane</keyword>
<dbReference type="SMART" id="SM00257">
    <property type="entry name" value="LysM"/>
    <property type="match status" value="1"/>
</dbReference>
<evidence type="ECO:0000259" key="2">
    <source>
        <dbReference type="PROSITE" id="PS51782"/>
    </source>
</evidence>
<organism evidence="3 4">
    <name type="scientific">Angustibacter luteus</name>
    <dbReference type="NCBI Taxonomy" id="658456"/>
    <lineage>
        <taxon>Bacteria</taxon>
        <taxon>Bacillati</taxon>
        <taxon>Actinomycetota</taxon>
        <taxon>Actinomycetes</taxon>
        <taxon>Kineosporiales</taxon>
        <taxon>Kineosporiaceae</taxon>
    </lineage>
</organism>
<dbReference type="InterPro" id="IPR018392">
    <property type="entry name" value="LysM"/>
</dbReference>
<evidence type="ECO:0000313" key="4">
    <source>
        <dbReference type="Proteomes" id="UP001596189"/>
    </source>
</evidence>
<proteinExistence type="predicted"/>
<name>A0ABW1JBL5_9ACTN</name>
<protein>
    <submittedName>
        <fullName evidence="3">LysM peptidoglycan-binding domain-containing protein</fullName>
    </submittedName>
</protein>
<keyword evidence="1" id="KW-1133">Transmembrane helix</keyword>
<dbReference type="InterPro" id="IPR036779">
    <property type="entry name" value="LysM_dom_sf"/>
</dbReference>
<sequence>MTAITLNAPMSTRRPAAAARAARPAGSKWGATQIAPVRSAAPAAALRLTRRGRLVITGLLASAAIVVSMFLGGVSLAGTDSAPVPTRYVTVAPGQTLWAIAGQVAPNADRRDTVARIQELNALRSVNLQAGQRIAVPTR</sequence>
<dbReference type="Gene3D" id="3.10.350.10">
    <property type="entry name" value="LysM domain"/>
    <property type="match status" value="1"/>
</dbReference>
<keyword evidence="1" id="KW-0472">Membrane</keyword>
<feature type="transmembrane region" description="Helical" evidence="1">
    <location>
        <begin position="54"/>
        <end position="77"/>
    </location>
</feature>
<feature type="domain" description="LysM" evidence="2">
    <location>
        <begin position="87"/>
        <end position="136"/>
    </location>
</feature>
<gene>
    <name evidence="3" type="ORF">ACFQDO_04115</name>
</gene>
<dbReference type="PROSITE" id="PS51782">
    <property type="entry name" value="LYSM"/>
    <property type="match status" value="1"/>
</dbReference>
<dbReference type="EMBL" id="JBHSRD010000002">
    <property type="protein sequence ID" value="MFC6006307.1"/>
    <property type="molecule type" value="Genomic_DNA"/>
</dbReference>